<dbReference type="eggNOG" id="KOG1849">
    <property type="taxonomic scope" value="Eukaryota"/>
</dbReference>
<dbReference type="GO" id="GO:0004197">
    <property type="term" value="F:cysteine-type endopeptidase activity"/>
    <property type="evidence" value="ECO:0000318"/>
    <property type="project" value="GO_Central"/>
</dbReference>
<dbReference type="PANTHER" id="PTHR12792">
    <property type="entry name" value="EXTRA SPINDLE POLES 1-RELATED"/>
    <property type="match status" value="1"/>
</dbReference>
<evidence type="ECO:0000259" key="5">
    <source>
        <dbReference type="PROSITE" id="PS51700"/>
    </source>
</evidence>
<dbReference type="EMBL" id="AGNK02002703">
    <property type="status" value="NOT_ANNOTATED_CDS"/>
    <property type="molecule type" value="Genomic_DNA"/>
</dbReference>
<dbReference type="GO" id="GO:0051307">
    <property type="term" value="P:meiotic chromosome separation"/>
    <property type="evidence" value="ECO:0000318"/>
    <property type="project" value="GO_Central"/>
</dbReference>
<dbReference type="GO" id="GO:0006508">
    <property type="term" value="P:proteolysis"/>
    <property type="evidence" value="ECO:0007669"/>
    <property type="project" value="InterPro"/>
</dbReference>
<keyword evidence="3" id="KW-0378">Hydrolase</keyword>
<dbReference type="Proteomes" id="UP000004995">
    <property type="component" value="Unassembled WGS sequence"/>
</dbReference>
<dbReference type="PROSITE" id="PS51700">
    <property type="entry name" value="SEPARIN"/>
    <property type="match status" value="1"/>
</dbReference>
<feature type="domain" description="Peptidase C50" evidence="5">
    <location>
        <begin position="1694"/>
        <end position="1788"/>
    </location>
</feature>
<evidence type="ECO:0000313" key="6">
    <source>
        <dbReference type="EnsemblPlants" id="KQL12231"/>
    </source>
</evidence>
<reference evidence="6" key="2">
    <citation type="submission" date="2018-08" db="UniProtKB">
        <authorList>
            <consortium name="EnsemblPlants"/>
        </authorList>
    </citation>
    <scope>IDENTIFICATION</scope>
    <source>
        <strain evidence="6">Yugu1</strain>
    </source>
</reference>
<sequence length="1908" mass="210929">MAAAAADLLAALSSPSSHAGLHSRFAAYLRPFTAHLPTSNPSPGGAIALRPLAKRFLPFLGRALLLLPPLVRASSGDAGGSVRCADELFEIYALLLDCLEAISPCLAGKPYSVLLQRGRFVCCLESRGCLWRAEEEAVAALDALRSALSPPAASTKSRSRRGGAASAASIILLPDPAGVAGEAATDPDVATLAVELTVCLANCASKGKVKEAATYERVLSLVEQLQPWLPILPENVSRKYLTLLLNAMSRCAFFLAAEPSVFGADDDLVHRFCVATLEECVKVQTIDRLLVVARKICSSLDLSWEGSTRLLLDLLKCTTDSVVCLKADLPKAANDFLVSSPIASVLLLYATGLYFSAQQMESDVHLCISEHFLNDKKYLEALNEALCTLAQFFYIINGGSIPLDGFGKESSLAHQGHSKKKHNDSQSRDNISLMAYLDSLEFVCKVLLQHTNAVWKNFSEGKAICYSGNLTYVLTALHQFIDSSLMAHSCAKMSSGDKERLHEHRGTLLNALVSAIKISFATSKAVEKSLSSTSRAISSSCLMFEDIKILISILGNIGVTLYNIRQFDEAPKVLELCCQTVWVHVRRSYCRLSEMGEGNGISEVLPKDTLKDIIVDAFTRIAKMVDVLHRCGAKVTREIVVKSLLLLVDGDMSEYLNSSLILIKLWVKITCKDFMDDQDVAHARSRKKDMARAPLLFDLLLAYPSPLPMKLLGLIVEQEELAFGSTEPRGTIFCAQMQTRIIDILLDEMYSPEEYFLERSRVLVRKAGVLRSSGMQNISSCLESLSEAISLLLVVLGSARSALDLWSEVESFVRSSPGMISQQESRTIVPLLCSLIDLLAIKGCFELQLGFCKQTIVICKQESLPVENIFSFLMFPTDLVLSQSYKHSNGKKFSFNLSVDEVDKVASSLVSEVASSGQPIFIAGCLYYDLSEKLLSGGHLSQAFSYGKEALNLRKKLLKKEFKLNLGRIGSGASQCCGEQGFVCLEACGSTVTEIWPDSTRSTSMKDSFLTPWNILRCYLESILQVALMHELSGNDAEAEVLVRTGKEISHFHKLPVFHIAFTSLLGQLYRKRQLWDEAESELKYARDFLAENDSFISCKLCRLTLKISLDMKDGDKKHSTGNFSGALVRYKAAMDKLNSTEFLAGTYDGHKPGGVLCNKDYIGQTWCEACKHGKEPLVAKDDVLPTCISCKGKSNCYLNVAQFLVLPSAARAMGAHNGEYGAHEIYNIYWQCISLLYFRSLPQGCYRTYGPHLIALMVEGNIGDYLSLERAEILHSMSLFVLKGFLPEQSRDVCCTFSSVGMSCVVPWLLKAFVLSRESPSLFQKGPLADSGDETDECVSKFPRLAGIEHIEKHVSDFFHKLPDVPTVCISMLGDDYVDVFGENLLEDDYVDILGENVAPSFFPAWMLISRFHSTNKPTAMLLPVGAILEEMQSEGSSIKDLGNRMSVSDKKWQCPWGYAITDHVAPTFRSILEENFMSLSSATLTINDGQANCVRWWAHRMKLNNYLDKLLKDMEELWLGPWKCLLLGHQPSNEHIEAASSSIVTCLEEFKLEVNPELIKAILGGAVSVDEVHECLYQLILYKGYVGRGQCCEKDRLRSFSSWQIDTKALETLKCLIENTVDGLLESADRGPVILILDINVQMLPWENLPVLRNQEIYRMPSMGNIFLALTRCNNHYKDGNVVAPRFPAIDPFNTFYLLNPNGDLSSTQKEFEQFFRNYKWKGNAGHNPTSEELVMALANYDLFLYFGHGSGAKYINLKEIEKLNNCASAVLMGCSSGALHCKGSYAPHGAPLSYLSGGSPAVVANLWDVSDKDIDRFSKALLHSWLREDSADDSNCLQCSQLTQEFESINIGVEGNDRRNVDTKRCSCRQRRVASNLSKARSACRLPHLIGASPVCYGVPTIIRR</sequence>
<evidence type="ECO:0000313" key="7">
    <source>
        <dbReference type="Proteomes" id="UP000004995"/>
    </source>
</evidence>
<evidence type="ECO:0000256" key="3">
    <source>
        <dbReference type="ARBA" id="ARBA00022801"/>
    </source>
</evidence>
<dbReference type="Gramene" id="KQL12231">
    <property type="protein sequence ID" value="KQL12231"/>
    <property type="gene ID" value="SETIT_008697mg"/>
</dbReference>
<organism evidence="6 7">
    <name type="scientific">Setaria italica</name>
    <name type="common">Foxtail millet</name>
    <name type="synonym">Panicum italicum</name>
    <dbReference type="NCBI Taxonomy" id="4555"/>
    <lineage>
        <taxon>Eukaryota</taxon>
        <taxon>Viridiplantae</taxon>
        <taxon>Streptophyta</taxon>
        <taxon>Embryophyta</taxon>
        <taxon>Tracheophyta</taxon>
        <taxon>Spermatophyta</taxon>
        <taxon>Magnoliopsida</taxon>
        <taxon>Liliopsida</taxon>
        <taxon>Poales</taxon>
        <taxon>Poaceae</taxon>
        <taxon>PACMAD clade</taxon>
        <taxon>Panicoideae</taxon>
        <taxon>Panicodae</taxon>
        <taxon>Paniceae</taxon>
        <taxon>Cenchrinae</taxon>
        <taxon>Setaria</taxon>
    </lineage>
</organism>
<evidence type="ECO:0000256" key="1">
    <source>
        <dbReference type="ARBA" id="ARBA00000451"/>
    </source>
</evidence>
<dbReference type="EnsemblPlants" id="KQL12231">
    <property type="protein sequence ID" value="KQL12231"/>
    <property type="gene ID" value="SETIT_008697mg"/>
</dbReference>
<dbReference type="InterPro" id="IPR005314">
    <property type="entry name" value="Peptidase_C50"/>
</dbReference>
<dbReference type="InterPro" id="IPR030397">
    <property type="entry name" value="SEPARIN_core_dom"/>
</dbReference>
<comment type="catalytic activity">
    <reaction evidence="1">
        <text>All bonds known to be hydrolyzed by this endopeptidase have arginine in P1 and an acidic residue in P4. P6 is often occupied by an acidic residue or by a hydroxy-amino-acid residue, the phosphorylation of which enhances cleavage.</text>
        <dbReference type="EC" id="3.4.22.49"/>
    </reaction>
</comment>
<evidence type="ECO:0000256" key="4">
    <source>
        <dbReference type="ARBA" id="ARBA00022829"/>
    </source>
</evidence>
<protein>
    <recommendedName>
        <fullName evidence="2">separase</fullName>
        <ecNumber evidence="2">3.4.22.49</ecNumber>
    </recommendedName>
</protein>
<reference evidence="7" key="1">
    <citation type="journal article" date="2012" name="Nat. Biotechnol.">
        <title>Reference genome sequence of the model plant Setaria.</title>
        <authorList>
            <person name="Bennetzen J.L."/>
            <person name="Schmutz J."/>
            <person name="Wang H."/>
            <person name="Percifield R."/>
            <person name="Hawkins J."/>
            <person name="Pontaroli A.C."/>
            <person name="Estep M."/>
            <person name="Feng L."/>
            <person name="Vaughn J.N."/>
            <person name="Grimwood J."/>
            <person name="Jenkins J."/>
            <person name="Barry K."/>
            <person name="Lindquist E."/>
            <person name="Hellsten U."/>
            <person name="Deshpande S."/>
            <person name="Wang X."/>
            <person name="Wu X."/>
            <person name="Mitros T."/>
            <person name="Triplett J."/>
            <person name="Yang X."/>
            <person name="Ye C.Y."/>
            <person name="Mauro-Herrera M."/>
            <person name="Wang L."/>
            <person name="Li P."/>
            <person name="Sharma M."/>
            <person name="Sharma R."/>
            <person name="Ronald P.C."/>
            <person name="Panaud O."/>
            <person name="Kellogg E.A."/>
            <person name="Brutnell T.P."/>
            <person name="Doust A.N."/>
            <person name="Tuskan G.A."/>
            <person name="Rokhsar D."/>
            <person name="Devos K.M."/>
        </authorList>
    </citation>
    <scope>NUCLEOTIDE SEQUENCE [LARGE SCALE GENOMIC DNA]</scope>
    <source>
        <strain evidence="7">cv. Yugu1</strain>
    </source>
</reference>
<dbReference type="GO" id="GO:0005737">
    <property type="term" value="C:cytoplasm"/>
    <property type="evidence" value="ECO:0000318"/>
    <property type="project" value="GO_Central"/>
</dbReference>
<dbReference type="InterPro" id="IPR056933">
    <property type="entry name" value="TPR_ESP1"/>
</dbReference>
<dbReference type="Pfam" id="PF25110">
    <property type="entry name" value="TPR_ESP1"/>
    <property type="match status" value="1"/>
</dbReference>
<dbReference type="PANTHER" id="PTHR12792:SF0">
    <property type="entry name" value="SEPARIN"/>
    <property type="match status" value="1"/>
</dbReference>
<dbReference type="EC" id="3.4.22.49" evidence="2"/>
<evidence type="ECO:0000256" key="2">
    <source>
        <dbReference type="ARBA" id="ARBA00012489"/>
    </source>
</evidence>
<dbReference type="GO" id="GO:0072686">
    <property type="term" value="C:mitotic spindle"/>
    <property type="evidence" value="ECO:0000318"/>
    <property type="project" value="GO_Central"/>
</dbReference>
<dbReference type="STRING" id="4555.K3Y3B2"/>
<accession>K3Y3B2</accession>
<dbReference type="InParanoid" id="K3Y3B2"/>
<dbReference type="Pfam" id="PF03568">
    <property type="entry name" value="Separin_C"/>
    <property type="match status" value="1"/>
</dbReference>
<dbReference type="HOGENOM" id="CLU_001952_0_0_1"/>
<proteinExistence type="predicted"/>
<keyword evidence="4" id="KW-0159">Chromosome partition</keyword>
<dbReference type="OMA" id="CAQEANH"/>
<name>K3Y3B2_SETIT</name>
<keyword evidence="7" id="KW-1185">Reference proteome</keyword>
<dbReference type="GO" id="GO:0005634">
    <property type="term" value="C:nucleus"/>
    <property type="evidence" value="ECO:0000318"/>
    <property type="project" value="GO_Central"/>
</dbReference>